<dbReference type="InterPro" id="IPR045155">
    <property type="entry name" value="Beta-lactam_cat"/>
</dbReference>
<dbReference type="Gene3D" id="3.40.710.10">
    <property type="entry name" value="DD-peptidase/beta-lactamase superfamily"/>
    <property type="match status" value="1"/>
</dbReference>
<dbReference type="Pfam" id="PF01473">
    <property type="entry name" value="Choline_bind_1"/>
    <property type="match status" value="1"/>
</dbReference>
<dbReference type="Pfam" id="PF19085">
    <property type="entry name" value="Choline_bind_2"/>
    <property type="match status" value="1"/>
</dbReference>
<dbReference type="Pfam" id="PF19127">
    <property type="entry name" value="Choline_bind_3"/>
    <property type="match status" value="1"/>
</dbReference>
<feature type="repeat" description="Cell wall-binding" evidence="2">
    <location>
        <begin position="195"/>
        <end position="214"/>
    </location>
</feature>
<dbReference type="GO" id="GO:0008800">
    <property type="term" value="F:beta-lactamase activity"/>
    <property type="evidence" value="ECO:0007669"/>
    <property type="project" value="InterPro"/>
</dbReference>
<dbReference type="Gene3D" id="2.10.270.10">
    <property type="entry name" value="Cholin Binding"/>
    <property type="match status" value="1"/>
</dbReference>
<evidence type="ECO:0000256" key="1">
    <source>
        <dbReference type="ARBA" id="ARBA00022737"/>
    </source>
</evidence>
<sequence>MDKNLTSPNDLIIYAKKLYQFSLTNSLGKELVGYLEQSDYNTTIPKGIPDVPVAHKVGMIPDSLIYNDVGIVYDNSPFAVAIMTKNISYTKSQQVIADLAAIVYKNHKSKVSGKWTYTDKKWYYLDANDTIQTNKWILTSGKWYYVAKDGVMATNTWIRSSGKWDYVVKDGAMLSNSTLLNNDDWYFFNAKGEMLTGWVFIKKKWYYLFKDGNMAVNTTIGDYRIGNDGAWIQ</sequence>
<keyword evidence="1" id="KW-0677">Repeat</keyword>
<dbReference type="EMBL" id="ALAN01000059">
    <property type="protein sequence ID" value="ETI68963.1"/>
    <property type="molecule type" value="Genomic_DNA"/>
</dbReference>
<dbReference type="InterPro" id="IPR000871">
    <property type="entry name" value="Beta-lactam_class-A"/>
</dbReference>
<feature type="domain" description="Beta-lactamase class A catalytic" evidence="3">
    <location>
        <begin position="3"/>
        <end position="84"/>
    </location>
</feature>
<dbReference type="Proteomes" id="UP000018877">
    <property type="component" value="Unassembled WGS sequence"/>
</dbReference>
<evidence type="ECO:0000313" key="5">
    <source>
        <dbReference type="Proteomes" id="UP000018877"/>
    </source>
</evidence>
<proteinExistence type="predicted"/>
<dbReference type="SUPFAM" id="SSF69360">
    <property type="entry name" value="Cell wall binding repeat"/>
    <property type="match status" value="1"/>
</dbReference>
<dbReference type="Gene3D" id="2.20.120.10">
    <property type="entry name" value="Multimodular pneumococcal cell wall endolysin, domain 3"/>
    <property type="match status" value="1"/>
</dbReference>
<dbReference type="Pfam" id="PF13354">
    <property type="entry name" value="Beta-lactamase2"/>
    <property type="match status" value="1"/>
</dbReference>
<gene>
    <name evidence="4" type="ORF">BAVI_09386</name>
</gene>
<dbReference type="GO" id="GO:0046677">
    <property type="term" value="P:response to antibiotic"/>
    <property type="evidence" value="ECO:0007669"/>
    <property type="project" value="InterPro"/>
</dbReference>
<dbReference type="PANTHER" id="PTHR35333">
    <property type="entry name" value="BETA-LACTAMASE"/>
    <property type="match status" value="1"/>
</dbReference>
<dbReference type="InterPro" id="IPR012338">
    <property type="entry name" value="Beta-lactam/transpept-like"/>
</dbReference>
<organism evidence="4 5">
    <name type="scientific">Neobacillus vireti LMG 21834</name>
    <dbReference type="NCBI Taxonomy" id="1131730"/>
    <lineage>
        <taxon>Bacteria</taxon>
        <taxon>Bacillati</taxon>
        <taxon>Bacillota</taxon>
        <taxon>Bacilli</taxon>
        <taxon>Bacillales</taxon>
        <taxon>Bacillaceae</taxon>
        <taxon>Neobacillus</taxon>
    </lineage>
</organism>
<accession>A0AB94IPS2</accession>
<evidence type="ECO:0000313" key="4">
    <source>
        <dbReference type="EMBL" id="ETI68963.1"/>
    </source>
</evidence>
<comment type="caution">
    <text evidence="4">The sequence shown here is derived from an EMBL/GenBank/DDBJ whole genome shotgun (WGS) entry which is preliminary data.</text>
</comment>
<dbReference type="GO" id="GO:0030655">
    <property type="term" value="P:beta-lactam antibiotic catabolic process"/>
    <property type="evidence" value="ECO:0007669"/>
    <property type="project" value="InterPro"/>
</dbReference>
<dbReference type="AlphaFoldDB" id="A0AB94IPS2"/>
<reference evidence="4 5" key="1">
    <citation type="journal article" date="2014" name="Environ. Microbiol.">
        <title>The nitrate-ammonifying and nosZ-carrying bacterium Bacillus vireti is a potent source and sink for nitric and nitrous oxide under high nitrate conditions.</title>
        <authorList>
            <person name="Mania D."/>
            <person name="Heylen K."/>
            <person name="van Spanning R.J."/>
            <person name="Frostegard A."/>
        </authorList>
    </citation>
    <scope>NUCLEOTIDE SEQUENCE [LARGE SCALE GENOMIC DNA]</scope>
    <source>
        <strain evidence="4 5">LMG 21834</strain>
    </source>
</reference>
<evidence type="ECO:0000259" key="3">
    <source>
        <dbReference type="Pfam" id="PF13354"/>
    </source>
</evidence>
<protein>
    <submittedName>
        <fullName evidence="4">Surface protein PspC</fullName>
    </submittedName>
</protein>
<dbReference type="InterPro" id="IPR018337">
    <property type="entry name" value="Cell_wall/Cho-bd_repeat"/>
</dbReference>
<dbReference type="SUPFAM" id="SSF56601">
    <property type="entry name" value="beta-lactamase/transpeptidase-like"/>
    <property type="match status" value="1"/>
</dbReference>
<dbReference type="PROSITE" id="PS51170">
    <property type="entry name" value="CW"/>
    <property type="match status" value="1"/>
</dbReference>
<keyword evidence="5" id="KW-1185">Reference proteome</keyword>
<name>A0AB94IPS2_9BACI</name>
<dbReference type="PANTHER" id="PTHR35333:SF3">
    <property type="entry name" value="BETA-LACTAMASE-TYPE TRANSPEPTIDASE FOLD CONTAINING PROTEIN"/>
    <property type="match status" value="1"/>
</dbReference>
<evidence type="ECO:0000256" key="2">
    <source>
        <dbReference type="PROSITE-ProRule" id="PRU00591"/>
    </source>
</evidence>